<comment type="caution">
    <text evidence="3">The sequence shown here is derived from an EMBL/GenBank/DDBJ whole genome shotgun (WGS) entry which is preliminary data.</text>
</comment>
<proteinExistence type="predicted"/>
<evidence type="ECO:0000256" key="1">
    <source>
        <dbReference type="ARBA" id="ARBA00022679"/>
    </source>
</evidence>
<dbReference type="GO" id="GO:0017000">
    <property type="term" value="P:antibiotic biosynthetic process"/>
    <property type="evidence" value="ECO:0007669"/>
    <property type="project" value="UniProtKB-ARBA"/>
</dbReference>
<sequence length="210" mass="22202">MDATIAAYDEVAARYAELFRDSLAGQVLDRAAFTAFAELVRSSGPGPGPVAEAGCGPGHVTAHLRDLGLDAFGVDLSPAMIAIARRTHPGIRFDLGPMDALDAPAGTLGGIVAWYSLIHLPPDELPRHLAAFHRALRPGGCLLLGFFASDAENGPVTGFDHKVAPAHRWPVDALAALATATGFTEAGRLRRPPDDGERFPQARLLLRRTA</sequence>
<evidence type="ECO:0000259" key="2">
    <source>
        <dbReference type="Pfam" id="PF13649"/>
    </source>
</evidence>
<dbReference type="CDD" id="cd02440">
    <property type="entry name" value="AdoMet_MTases"/>
    <property type="match status" value="1"/>
</dbReference>
<dbReference type="InterPro" id="IPR029063">
    <property type="entry name" value="SAM-dependent_MTases_sf"/>
</dbReference>
<dbReference type="Proteomes" id="UP000239322">
    <property type="component" value="Unassembled WGS sequence"/>
</dbReference>
<protein>
    <submittedName>
        <fullName evidence="3">SAM-dependent methyltransferase</fullName>
    </submittedName>
</protein>
<dbReference type="GO" id="GO:0008168">
    <property type="term" value="F:methyltransferase activity"/>
    <property type="evidence" value="ECO:0007669"/>
    <property type="project" value="UniProtKB-KW"/>
</dbReference>
<keyword evidence="1 3" id="KW-0808">Transferase</keyword>
<name>A0A2S9Q205_9ACTN</name>
<keyword evidence="3" id="KW-0489">Methyltransferase</keyword>
<accession>A0A2S9Q205</accession>
<dbReference type="AlphaFoldDB" id="A0A2S9Q205"/>
<gene>
    <name evidence="3" type="ORF">C6N75_02870</name>
</gene>
<evidence type="ECO:0000313" key="3">
    <source>
        <dbReference type="EMBL" id="PRH80686.1"/>
    </source>
</evidence>
<dbReference type="OrthoDB" id="9805171at2"/>
<reference evidence="3 4" key="1">
    <citation type="submission" date="2018-03" db="EMBL/GenBank/DDBJ databases">
        <title>Novel Streptomyces sp. from soil.</title>
        <authorList>
            <person name="Tan G.Y.A."/>
            <person name="Lee Z.Y."/>
        </authorList>
    </citation>
    <scope>NUCLEOTIDE SEQUENCE [LARGE SCALE GENOMIC DNA]</scope>
    <source>
        <strain evidence="3 4">ST5x</strain>
    </source>
</reference>
<organism evidence="3 4">
    <name type="scientific">Streptomyces solincola</name>
    <dbReference type="NCBI Taxonomy" id="2100817"/>
    <lineage>
        <taxon>Bacteria</taxon>
        <taxon>Bacillati</taxon>
        <taxon>Actinomycetota</taxon>
        <taxon>Actinomycetes</taxon>
        <taxon>Kitasatosporales</taxon>
        <taxon>Streptomycetaceae</taxon>
        <taxon>Streptomyces</taxon>
    </lineage>
</organism>
<keyword evidence="4" id="KW-1185">Reference proteome</keyword>
<dbReference type="SUPFAM" id="SSF53335">
    <property type="entry name" value="S-adenosyl-L-methionine-dependent methyltransferases"/>
    <property type="match status" value="1"/>
</dbReference>
<feature type="domain" description="Methyltransferase" evidence="2">
    <location>
        <begin position="50"/>
        <end position="140"/>
    </location>
</feature>
<dbReference type="InterPro" id="IPR041698">
    <property type="entry name" value="Methyltransf_25"/>
</dbReference>
<dbReference type="PANTHER" id="PTHR43861">
    <property type="entry name" value="TRANS-ACONITATE 2-METHYLTRANSFERASE-RELATED"/>
    <property type="match status" value="1"/>
</dbReference>
<dbReference type="Pfam" id="PF13649">
    <property type="entry name" value="Methyltransf_25"/>
    <property type="match status" value="1"/>
</dbReference>
<dbReference type="EMBL" id="PVLV01000038">
    <property type="protein sequence ID" value="PRH80686.1"/>
    <property type="molecule type" value="Genomic_DNA"/>
</dbReference>
<dbReference type="Gene3D" id="3.40.50.150">
    <property type="entry name" value="Vaccinia Virus protein VP39"/>
    <property type="match status" value="1"/>
</dbReference>
<dbReference type="GO" id="GO:0032259">
    <property type="term" value="P:methylation"/>
    <property type="evidence" value="ECO:0007669"/>
    <property type="project" value="UniProtKB-KW"/>
</dbReference>
<evidence type="ECO:0000313" key="4">
    <source>
        <dbReference type="Proteomes" id="UP000239322"/>
    </source>
</evidence>